<dbReference type="EMBL" id="NCKV01008131">
    <property type="protein sequence ID" value="RWS22695.1"/>
    <property type="molecule type" value="Genomic_DNA"/>
</dbReference>
<evidence type="ECO:0000256" key="1">
    <source>
        <dbReference type="ARBA" id="ARBA00007471"/>
    </source>
</evidence>
<dbReference type="GO" id="GO:0046856">
    <property type="term" value="P:phosphatidylinositol dephosphorylation"/>
    <property type="evidence" value="ECO:0007669"/>
    <property type="project" value="TreeGrafter"/>
</dbReference>
<dbReference type="GO" id="GO:0019903">
    <property type="term" value="F:protein phosphatase binding"/>
    <property type="evidence" value="ECO:0007669"/>
    <property type="project" value="TreeGrafter"/>
</dbReference>
<evidence type="ECO:0000313" key="4">
    <source>
        <dbReference type="Proteomes" id="UP000288716"/>
    </source>
</evidence>
<dbReference type="InterPro" id="IPR029021">
    <property type="entry name" value="Prot-tyrosine_phosphatase-like"/>
</dbReference>
<organism evidence="3 4">
    <name type="scientific">Leptotrombidium deliense</name>
    <dbReference type="NCBI Taxonomy" id="299467"/>
    <lineage>
        <taxon>Eukaryota</taxon>
        <taxon>Metazoa</taxon>
        <taxon>Ecdysozoa</taxon>
        <taxon>Arthropoda</taxon>
        <taxon>Chelicerata</taxon>
        <taxon>Arachnida</taxon>
        <taxon>Acari</taxon>
        <taxon>Acariformes</taxon>
        <taxon>Trombidiformes</taxon>
        <taxon>Prostigmata</taxon>
        <taxon>Anystina</taxon>
        <taxon>Parasitengona</taxon>
        <taxon>Trombiculoidea</taxon>
        <taxon>Trombiculidae</taxon>
        <taxon>Leptotrombidium</taxon>
    </lineage>
</organism>
<name>A0A443S5K1_9ACAR</name>
<dbReference type="PANTHER" id="PTHR10807">
    <property type="entry name" value="MYOTUBULARIN-RELATED"/>
    <property type="match status" value="1"/>
</dbReference>
<dbReference type="OrthoDB" id="271628at2759"/>
<proteinExistence type="inferred from homology"/>
<evidence type="ECO:0000259" key="2">
    <source>
        <dbReference type="PROSITE" id="PS51339"/>
    </source>
</evidence>
<comment type="caution">
    <text evidence="3">The sequence shown here is derived from an EMBL/GenBank/DDBJ whole genome shotgun (WGS) entry which is preliminary data.</text>
</comment>
<dbReference type="PROSITE" id="PS51339">
    <property type="entry name" value="PPASE_MYOTUBULARIN"/>
    <property type="match status" value="1"/>
</dbReference>
<dbReference type="GO" id="GO:0010507">
    <property type="term" value="P:negative regulation of autophagy"/>
    <property type="evidence" value="ECO:0007669"/>
    <property type="project" value="TreeGrafter"/>
</dbReference>
<dbReference type="GO" id="GO:0005737">
    <property type="term" value="C:cytoplasm"/>
    <property type="evidence" value="ECO:0007669"/>
    <property type="project" value="TreeGrafter"/>
</dbReference>
<dbReference type="VEuPathDB" id="VectorBase:LDEU009345"/>
<dbReference type="CDD" id="cd13211">
    <property type="entry name" value="PH-GRAM_MTMR9"/>
    <property type="match status" value="1"/>
</dbReference>
<dbReference type="PANTHER" id="PTHR10807:SF73">
    <property type="entry name" value="LD06050P"/>
    <property type="match status" value="1"/>
</dbReference>
<dbReference type="SUPFAM" id="SSF52799">
    <property type="entry name" value="(Phosphotyrosine protein) phosphatases II"/>
    <property type="match status" value="1"/>
</dbReference>
<dbReference type="Proteomes" id="UP000288716">
    <property type="component" value="Unassembled WGS sequence"/>
</dbReference>
<reference evidence="3 4" key="1">
    <citation type="journal article" date="2018" name="Gigascience">
        <title>Genomes of trombidid mites reveal novel predicted allergens and laterally-transferred genes associated with secondary metabolism.</title>
        <authorList>
            <person name="Dong X."/>
            <person name="Chaisiri K."/>
            <person name="Xia D."/>
            <person name="Armstrong S.D."/>
            <person name="Fang Y."/>
            <person name="Donnelly M.J."/>
            <person name="Kadowaki T."/>
            <person name="McGarry J.W."/>
            <person name="Darby A.C."/>
            <person name="Makepeace B.L."/>
        </authorList>
    </citation>
    <scope>NUCLEOTIDE SEQUENCE [LARGE SCALE GENOMIC DNA]</scope>
    <source>
        <strain evidence="3">UoL-UT</strain>
    </source>
</reference>
<dbReference type="Pfam" id="PF06602">
    <property type="entry name" value="Myotub-related"/>
    <property type="match status" value="1"/>
</dbReference>
<gene>
    <name evidence="3" type="ORF">B4U80_08954</name>
</gene>
<dbReference type="Pfam" id="PF21098">
    <property type="entry name" value="PH-GRAM_MTMR6-like"/>
    <property type="match status" value="1"/>
</dbReference>
<accession>A0A443S5K1</accession>
<feature type="domain" description="Myotubularin phosphatase" evidence="2">
    <location>
        <begin position="123"/>
        <end position="505"/>
    </location>
</feature>
<evidence type="ECO:0000313" key="3">
    <source>
        <dbReference type="EMBL" id="RWS22695.1"/>
    </source>
</evidence>
<protein>
    <submittedName>
        <fullName evidence="3">Myotubularin-related protein 9-like protein</fullName>
    </submittedName>
</protein>
<dbReference type="InterPro" id="IPR011993">
    <property type="entry name" value="PH-like_dom_sf"/>
</dbReference>
<dbReference type="CDD" id="cd14536">
    <property type="entry name" value="PTP-MTMR9"/>
    <property type="match status" value="1"/>
</dbReference>
<comment type="similarity">
    <text evidence="1">Belongs to the protein-tyrosine phosphatase family. Non-receptor class myotubularin subfamily.</text>
</comment>
<sequence length="551" mass="63574">MEFAELIKTPKLDNIIVKQPFRPPTEGTLCITSHHLIFSSRRNVGDELWLLHSMVDVVERKITGNGGIVILKCKDFRIIQLEIDTNEEFNNVSNSIEWLSNLDEPRLLYPFFYRPMFEIVEDGWSAFCIEHEFSKIQLYSDSWRISQVNKNFTICQSYPESVIVPKSITDETITAIANFRCLGRSTKANKFSDLYKLHNQAVLLRSGQPMVGTNSKRCKEDEKLINTVLGSGKRGYIIETRNQNLAQLARTKGGGFEPEVHYPLWRRVHKHIDRHSTLLDSLSKLIEVCNDTLCPMDKWLSRLESCGWLSHIKDVLMCACLVAQCVDKEGRASVLVHGAEGMDSTLQVCSIAQVILDPDCRTVHGFEALIEREWLQAGHPFATRCKHSAYTTPSARTREQSPIFLVFLDCVYQIYNQFPCSFEFNEQFLCVLFEHAYASQFGTFLENCVKQRKELNFMKKTVSLWSYLNRPEVLAEYLNPAYEPNNSVIWPSVAPQSIIMWEGMYLRWTIDQSINDKISKTVEQLKTYQKELRSKAIRLRRQLLELAVINT</sequence>
<dbReference type="InterPro" id="IPR030564">
    <property type="entry name" value="Myotubularin"/>
</dbReference>
<dbReference type="STRING" id="299467.A0A443S5K1"/>
<keyword evidence="4" id="KW-1185">Reference proteome</keyword>
<dbReference type="InterPro" id="IPR048994">
    <property type="entry name" value="PH-GRAM_MTMR6-9"/>
</dbReference>
<dbReference type="SUPFAM" id="SSF50729">
    <property type="entry name" value="PH domain-like"/>
    <property type="match status" value="1"/>
</dbReference>
<dbReference type="Gene3D" id="2.30.29.30">
    <property type="entry name" value="Pleckstrin-homology domain (PH domain)/Phosphotyrosine-binding domain (PTB)"/>
    <property type="match status" value="1"/>
</dbReference>
<dbReference type="AlphaFoldDB" id="A0A443S5K1"/>
<dbReference type="InterPro" id="IPR010569">
    <property type="entry name" value="Myotubularin-like_Pase_dom"/>
</dbReference>